<dbReference type="SUPFAM" id="SSF51556">
    <property type="entry name" value="Metallo-dependent hydrolases"/>
    <property type="match status" value="2"/>
</dbReference>
<dbReference type="InterPro" id="IPR020043">
    <property type="entry name" value="Deacetylase_Atu3266-like"/>
</dbReference>
<dbReference type="SUPFAM" id="SSF51338">
    <property type="entry name" value="Composite domain of metallo-dependent hydrolases"/>
    <property type="match status" value="1"/>
</dbReference>
<keyword evidence="2" id="KW-1185">Reference proteome</keyword>
<accession>A0ABQ9FX27</accession>
<evidence type="ECO:0000313" key="1">
    <source>
        <dbReference type="EMBL" id="KAJ8320547.1"/>
    </source>
</evidence>
<gene>
    <name evidence="1" type="ORF">KUTeg_002134</name>
</gene>
<dbReference type="Proteomes" id="UP001217089">
    <property type="component" value="Unassembled WGS sequence"/>
</dbReference>
<dbReference type="Gene3D" id="3.20.20.140">
    <property type="entry name" value="Metal-dependent hydrolases"/>
    <property type="match status" value="2"/>
</dbReference>
<sequence length="645" mass="72775">MKLFIVHFCHAGASTFPGFQKFIVEKSNCRVLCFLHIANHGLSSVAGTSGVWIRIVIDYSREKCPSFIVTKWLRHSALYPRSPPMLSSVRLLRVLKASELAKVPLMKSDVLNIYGRVIDIHTHSMSCVVDPVTRELYPDLIEVRERGVLFDVGHGQGSFCWTVTETAANQNFYQYIISTDMHAFNHAGPVYDLAAVMSKFLNICMPLVDVIRATTMHSARRKIGSLTVGKEADITVLRLNDVDLYLEDSQSQRRKLKKCILPVATWKKGILFEISKPEEFSNLQAMKENVKKKDKLVIKENEKLEIAWYHKGSWSYIKLLSTYHVVMTKLNNVDFTGDIAVKDGLIYSVKSNLEVNANSEFDATGASTFPGFQKFIVEKSNCRVLCFLHIANHGLSSVAGTSGVITNSKISDFFVIVFINTRVLKASELAKVPLMKSDVLNIYGRVIDIHTHSMSCVVDPVTRELYPDLIEVRERGVLFDVGHGPGSFCWTVTETAANQNFYQYIISTDMHAFNHAGPVYDLAAVMSKFLHICMPLVDVIRATTMHSARRKIGSLTVGKEADITVLRLNDVDLYLEDSQSQRRKLKKCIIPVATWKKGILFEISKPEEFSNLQAMKENVKKRINSLSKKMKNSSFNRALRFVTLL</sequence>
<dbReference type="EMBL" id="JARBDR010000141">
    <property type="protein sequence ID" value="KAJ8320547.1"/>
    <property type="molecule type" value="Genomic_DNA"/>
</dbReference>
<reference evidence="1 2" key="1">
    <citation type="submission" date="2022-12" db="EMBL/GenBank/DDBJ databases">
        <title>Chromosome-level genome of Tegillarca granosa.</title>
        <authorList>
            <person name="Kim J."/>
        </authorList>
    </citation>
    <scope>NUCLEOTIDE SEQUENCE [LARGE SCALE GENOMIC DNA]</scope>
    <source>
        <strain evidence="1">Teg-2019</strain>
        <tissue evidence="1">Adductor muscle</tissue>
    </source>
</reference>
<dbReference type="PANTHER" id="PTHR42717:SF1">
    <property type="entry name" value="IMIDAZOLONEPROPIONASE AND RELATED AMIDOHYDROLASES"/>
    <property type="match status" value="1"/>
</dbReference>
<dbReference type="InterPro" id="IPR032466">
    <property type="entry name" value="Metal_Hydrolase"/>
</dbReference>
<dbReference type="PANTHER" id="PTHR42717">
    <property type="entry name" value="DIHYDROOROTASE-RELATED"/>
    <property type="match status" value="1"/>
</dbReference>
<name>A0ABQ9FX27_TEGGR</name>
<evidence type="ECO:0000313" key="2">
    <source>
        <dbReference type="Proteomes" id="UP001217089"/>
    </source>
</evidence>
<organism evidence="1 2">
    <name type="scientific">Tegillarca granosa</name>
    <name type="common">Malaysian cockle</name>
    <name type="synonym">Anadara granosa</name>
    <dbReference type="NCBI Taxonomy" id="220873"/>
    <lineage>
        <taxon>Eukaryota</taxon>
        <taxon>Metazoa</taxon>
        <taxon>Spiralia</taxon>
        <taxon>Lophotrochozoa</taxon>
        <taxon>Mollusca</taxon>
        <taxon>Bivalvia</taxon>
        <taxon>Autobranchia</taxon>
        <taxon>Pteriomorphia</taxon>
        <taxon>Arcoida</taxon>
        <taxon>Arcoidea</taxon>
        <taxon>Arcidae</taxon>
        <taxon>Tegillarca</taxon>
    </lineage>
</organism>
<proteinExistence type="predicted"/>
<dbReference type="InterPro" id="IPR011059">
    <property type="entry name" value="Metal-dep_hydrolase_composite"/>
</dbReference>
<dbReference type="Gene3D" id="2.30.40.10">
    <property type="entry name" value="Urease, subunit C, domain 1"/>
    <property type="match status" value="1"/>
</dbReference>
<protein>
    <recommendedName>
        <fullName evidence="3">Amidohydrolase-related domain-containing protein</fullName>
    </recommendedName>
</protein>
<comment type="caution">
    <text evidence="1">The sequence shown here is derived from an EMBL/GenBank/DDBJ whole genome shotgun (WGS) entry which is preliminary data.</text>
</comment>
<evidence type="ECO:0008006" key="3">
    <source>
        <dbReference type="Google" id="ProtNLM"/>
    </source>
</evidence>